<dbReference type="SUPFAM" id="SSF110738">
    <property type="entry name" value="Glycerate kinase I"/>
    <property type="match status" value="1"/>
</dbReference>
<keyword evidence="2 4" id="KW-0808">Transferase</keyword>
<dbReference type="Proteomes" id="UP000078454">
    <property type="component" value="Unassembled WGS sequence"/>
</dbReference>
<proteinExistence type="inferred from homology"/>
<evidence type="ECO:0000256" key="3">
    <source>
        <dbReference type="ARBA" id="ARBA00022777"/>
    </source>
</evidence>
<dbReference type="PANTHER" id="PTHR21599:SF0">
    <property type="entry name" value="GLYCERATE KINASE"/>
    <property type="match status" value="1"/>
</dbReference>
<dbReference type="InterPro" id="IPR018197">
    <property type="entry name" value="Glycerate_kinase_RE-like"/>
</dbReference>
<dbReference type="EMBL" id="LYPB01000084">
    <property type="protein sequence ID" value="OAS15274.1"/>
    <property type="molecule type" value="Genomic_DNA"/>
</dbReference>
<dbReference type="Gene3D" id="3.40.50.10350">
    <property type="entry name" value="Glycerate kinase, domain 1"/>
    <property type="match status" value="1"/>
</dbReference>
<dbReference type="GO" id="GO:0031388">
    <property type="term" value="P:organic acid phosphorylation"/>
    <property type="evidence" value="ECO:0007669"/>
    <property type="project" value="UniProtKB-UniRule"/>
</dbReference>
<dbReference type="InterPro" id="IPR018193">
    <property type="entry name" value="Glyc_kinase_flavodox-like_fold"/>
</dbReference>
<dbReference type="RefSeq" id="WP_068668529.1">
    <property type="nucleotide sequence ID" value="NZ_LYPB01000084.1"/>
</dbReference>
<dbReference type="InterPro" id="IPR004381">
    <property type="entry name" value="Glycerate_kinase"/>
</dbReference>
<keyword evidence="6" id="KW-1185">Reference proteome</keyword>
<comment type="similarity">
    <text evidence="1 4">Belongs to the glycerate kinase type-1 family.</text>
</comment>
<gene>
    <name evidence="5" type="ORF">A8708_23030</name>
</gene>
<dbReference type="PIRSF" id="PIRSF006078">
    <property type="entry name" value="GlxK"/>
    <property type="match status" value="1"/>
</dbReference>
<comment type="caution">
    <text evidence="5">The sequence shown here is derived from an EMBL/GenBank/DDBJ whole genome shotgun (WGS) entry which is preliminary data.</text>
</comment>
<evidence type="ECO:0000313" key="6">
    <source>
        <dbReference type="Proteomes" id="UP000078454"/>
    </source>
</evidence>
<dbReference type="Pfam" id="PF02595">
    <property type="entry name" value="Gly_kinase"/>
    <property type="match status" value="1"/>
</dbReference>
<dbReference type="InterPro" id="IPR036129">
    <property type="entry name" value="Glycerate_kinase_sf"/>
</dbReference>
<organism evidence="5 6">
    <name type="scientific">Paenibacillus oryzisoli</name>
    <dbReference type="NCBI Taxonomy" id="1850517"/>
    <lineage>
        <taxon>Bacteria</taxon>
        <taxon>Bacillati</taxon>
        <taxon>Bacillota</taxon>
        <taxon>Bacilli</taxon>
        <taxon>Bacillales</taxon>
        <taxon>Paenibacillaceae</taxon>
        <taxon>Paenibacillus</taxon>
    </lineage>
</organism>
<name>A0A198A1C9_9BACL</name>
<dbReference type="STRING" id="1850517.A8708_23030"/>
<protein>
    <submittedName>
        <fullName evidence="5">Glycerate kinase</fullName>
    </submittedName>
</protein>
<dbReference type="GO" id="GO:0008887">
    <property type="term" value="F:glycerate kinase activity"/>
    <property type="evidence" value="ECO:0007669"/>
    <property type="project" value="UniProtKB-UniRule"/>
</dbReference>
<dbReference type="AlphaFoldDB" id="A0A198A1C9"/>
<evidence type="ECO:0000256" key="2">
    <source>
        <dbReference type="ARBA" id="ARBA00022679"/>
    </source>
</evidence>
<sequence length="382" mass="39783">MKIVIAPDSFKGSLSSEEAANAIRNGILRAILEAETVLIPMADGGEGTVDSLVQATRGSKVFVPVQGPLQDEVMASYGVLGDGVTCVIEMASASGLVLIPEDQRNPLLATTYGTGQLIRHALDHGYRSFILALGGSATNDGGSGMLQALGLRLLDAEGRDIGAGGQALSRLTQLDATHWDERAIRESQFIIASDVTNPFVGPQGASHVFGPQKGATPEMVEALDAALTNWADVMAAHTGVAVHHLPGAGAAGGLGGAFQAFFPASMKRGIDVVIEMTQLIEHLQDANLVITGEGQTDAQTASGKAPMGIAQAASKLGVPVIVISGSIGQGIEKLYDYGVTSIHSIVNGPMTLQEAMNRTPELLAQRAEQVMRTFLAGRKKEL</sequence>
<dbReference type="PANTHER" id="PTHR21599">
    <property type="entry name" value="GLYCERATE KINASE"/>
    <property type="match status" value="1"/>
</dbReference>
<dbReference type="OrthoDB" id="9774290at2"/>
<dbReference type="NCBIfam" id="TIGR00045">
    <property type="entry name" value="glycerate kinase"/>
    <property type="match status" value="1"/>
</dbReference>
<evidence type="ECO:0000256" key="4">
    <source>
        <dbReference type="PIRNR" id="PIRNR006078"/>
    </source>
</evidence>
<reference evidence="5 6" key="1">
    <citation type="submission" date="2016-05" db="EMBL/GenBank/DDBJ databases">
        <title>Paenibacillus sp. 1ZS3-15 nov., isolated from the rhizosphere soil.</title>
        <authorList>
            <person name="Zhang X.X."/>
            <person name="Zhang J."/>
        </authorList>
    </citation>
    <scope>NUCLEOTIDE SEQUENCE [LARGE SCALE GENOMIC DNA]</scope>
    <source>
        <strain evidence="5 6">1ZS3-15</strain>
    </source>
</reference>
<evidence type="ECO:0000256" key="1">
    <source>
        <dbReference type="ARBA" id="ARBA00006284"/>
    </source>
</evidence>
<keyword evidence="3 4" id="KW-0418">Kinase</keyword>
<accession>A0A198A1C9</accession>
<dbReference type="Gene3D" id="3.90.1510.10">
    <property type="entry name" value="Glycerate kinase, domain 2"/>
    <property type="match status" value="1"/>
</dbReference>
<evidence type="ECO:0000313" key="5">
    <source>
        <dbReference type="EMBL" id="OAS15274.1"/>
    </source>
</evidence>